<evidence type="ECO:0000259" key="1">
    <source>
        <dbReference type="PROSITE" id="PS50943"/>
    </source>
</evidence>
<dbReference type="AlphaFoldDB" id="A0A263D4J0"/>
<dbReference type="InterPro" id="IPR043917">
    <property type="entry name" value="DUF5753"/>
</dbReference>
<evidence type="ECO:0000313" key="2">
    <source>
        <dbReference type="EMBL" id="OZM72386.1"/>
    </source>
</evidence>
<dbReference type="RefSeq" id="WP_094863486.1">
    <property type="nucleotide sequence ID" value="NZ_NKYE01000008.1"/>
</dbReference>
<dbReference type="InterPro" id="IPR001387">
    <property type="entry name" value="Cro/C1-type_HTH"/>
</dbReference>
<protein>
    <recommendedName>
        <fullName evidence="1">HTH cro/C1-type domain-containing protein</fullName>
    </recommendedName>
</protein>
<proteinExistence type="predicted"/>
<dbReference type="Pfam" id="PF13560">
    <property type="entry name" value="HTH_31"/>
    <property type="match status" value="1"/>
</dbReference>
<dbReference type="PROSITE" id="PS50943">
    <property type="entry name" value="HTH_CROC1"/>
    <property type="match status" value="1"/>
</dbReference>
<name>A0A263D4J0_9PSEU</name>
<dbReference type="EMBL" id="NKYE01000008">
    <property type="protein sequence ID" value="OZM72386.1"/>
    <property type="molecule type" value="Genomic_DNA"/>
</dbReference>
<reference evidence="2 3" key="1">
    <citation type="submission" date="2017-07" db="EMBL/GenBank/DDBJ databases">
        <title>Amycolatopsis antarcticus sp. nov., isolated from the surface of an Antarcticus brown macroalga.</title>
        <authorList>
            <person name="Wang J."/>
            <person name="Leiva S."/>
            <person name="Huang J."/>
            <person name="Huang Y."/>
        </authorList>
    </citation>
    <scope>NUCLEOTIDE SEQUENCE [LARGE SCALE GENOMIC DNA]</scope>
    <source>
        <strain evidence="2 3">AU-G6</strain>
    </source>
</reference>
<organism evidence="2 3">
    <name type="scientific">Amycolatopsis antarctica</name>
    <dbReference type="NCBI Taxonomy" id="1854586"/>
    <lineage>
        <taxon>Bacteria</taxon>
        <taxon>Bacillati</taxon>
        <taxon>Actinomycetota</taxon>
        <taxon>Actinomycetes</taxon>
        <taxon>Pseudonocardiales</taxon>
        <taxon>Pseudonocardiaceae</taxon>
        <taxon>Amycolatopsis</taxon>
    </lineage>
</organism>
<dbReference type="GO" id="GO:0003677">
    <property type="term" value="F:DNA binding"/>
    <property type="evidence" value="ECO:0007669"/>
    <property type="project" value="InterPro"/>
</dbReference>
<dbReference type="OrthoDB" id="3436020at2"/>
<feature type="domain" description="HTH cro/C1-type" evidence="1">
    <location>
        <begin position="17"/>
        <end position="70"/>
    </location>
</feature>
<keyword evidence="3" id="KW-1185">Reference proteome</keyword>
<dbReference type="Gene3D" id="1.10.260.40">
    <property type="entry name" value="lambda repressor-like DNA-binding domains"/>
    <property type="match status" value="1"/>
</dbReference>
<comment type="caution">
    <text evidence="2">The sequence shown here is derived from an EMBL/GenBank/DDBJ whole genome shotgun (WGS) entry which is preliminary data.</text>
</comment>
<dbReference type="InParanoid" id="A0A263D4J0"/>
<dbReference type="Proteomes" id="UP000242444">
    <property type="component" value="Unassembled WGS sequence"/>
</dbReference>
<dbReference type="SUPFAM" id="SSF47413">
    <property type="entry name" value="lambda repressor-like DNA-binding domains"/>
    <property type="match status" value="1"/>
</dbReference>
<accession>A0A263D4J0</accession>
<sequence>MAQARQTFERRQLGLTMRRLRDAAGKTQSVAAEAIGKARSRVVQLEDGTATASEADLTTLLDLYGVADETERATVVDLGAQARRRERRGPHYDVLPDSYLRLADLESSATEINCLEQGIIPGLLQSPYYLRAVFGEAEGVLWKRGGKEITERIEFREHRQARIWEASKQPIMRYVITEDALRANMGSPEVMHQQLTHLLKLMEEHPSLTIRVLETTMYGNPLRGTSLTVFAFATRGAPIGYATAAFSPSAYFDDEDEVAGMLRVFHHIWERSLSRIDSQMMIEGIAKEL</sequence>
<gene>
    <name evidence="2" type="ORF">CFN78_15485</name>
</gene>
<dbReference type="CDD" id="cd00093">
    <property type="entry name" value="HTH_XRE"/>
    <property type="match status" value="1"/>
</dbReference>
<dbReference type="InterPro" id="IPR010982">
    <property type="entry name" value="Lambda_DNA-bd_dom_sf"/>
</dbReference>
<dbReference type="Pfam" id="PF19054">
    <property type="entry name" value="DUF5753"/>
    <property type="match status" value="1"/>
</dbReference>
<evidence type="ECO:0000313" key="3">
    <source>
        <dbReference type="Proteomes" id="UP000242444"/>
    </source>
</evidence>
<dbReference type="SMART" id="SM00530">
    <property type="entry name" value="HTH_XRE"/>
    <property type="match status" value="1"/>
</dbReference>